<dbReference type="GO" id="GO:0005509">
    <property type="term" value="F:calcium ion binding"/>
    <property type="evidence" value="ECO:0007669"/>
    <property type="project" value="InterPro"/>
</dbReference>
<dbReference type="CDD" id="cd00051">
    <property type="entry name" value="EFh"/>
    <property type="match status" value="1"/>
</dbReference>
<dbReference type="Gene3D" id="1.10.238.10">
    <property type="entry name" value="EF-hand"/>
    <property type="match status" value="1"/>
</dbReference>
<evidence type="ECO:0000313" key="3">
    <source>
        <dbReference type="EMBL" id="VUZ49131.1"/>
    </source>
</evidence>
<dbReference type="PROSITE" id="PS50222">
    <property type="entry name" value="EF_HAND_2"/>
    <property type="match status" value="2"/>
</dbReference>
<evidence type="ECO:0000256" key="1">
    <source>
        <dbReference type="ARBA" id="ARBA00022837"/>
    </source>
</evidence>
<dbReference type="InterPro" id="IPR002048">
    <property type="entry name" value="EF_hand_dom"/>
</dbReference>
<dbReference type="SMART" id="SM00054">
    <property type="entry name" value="EFh"/>
    <property type="match status" value="2"/>
</dbReference>
<feature type="domain" description="EF-hand" evidence="2">
    <location>
        <begin position="38"/>
        <end position="70"/>
    </location>
</feature>
<protein>
    <recommendedName>
        <fullName evidence="2">EF-hand domain-containing protein</fullName>
    </recommendedName>
</protein>
<dbReference type="Proteomes" id="UP000321570">
    <property type="component" value="Unassembled WGS sequence"/>
</dbReference>
<gene>
    <name evidence="3" type="ORF">WMSIL1_LOCUS8322</name>
</gene>
<dbReference type="EMBL" id="CABIJS010000322">
    <property type="protein sequence ID" value="VUZ49131.1"/>
    <property type="molecule type" value="Genomic_DNA"/>
</dbReference>
<organism evidence="3 4">
    <name type="scientific">Hymenolepis diminuta</name>
    <name type="common">Rat tapeworm</name>
    <dbReference type="NCBI Taxonomy" id="6216"/>
    <lineage>
        <taxon>Eukaryota</taxon>
        <taxon>Metazoa</taxon>
        <taxon>Spiralia</taxon>
        <taxon>Lophotrochozoa</taxon>
        <taxon>Platyhelminthes</taxon>
        <taxon>Cestoda</taxon>
        <taxon>Eucestoda</taxon>
        <taxon>Cyclophyllidea</taxon>
        <taxon>Hymenolepididae</taxon>
        <taxon>Hymenolepis</taxon>
    </lineage>
</organism>
<evidence type="ECO:0000313" key="4">
    <source>
        <dbReference type="Proteomes" id="UP000321570"/>
    </source>
</evidence>
<reference evidence="3 4" key="1">
    <citation type="submission" date="2019-07" db="EMBL/GenBank/DDBJ databases">
        <authorList>
            <person name="Jastrzebski P J."/>
            <person name="Paukszto L."/>
            <person name="Jastrzebski P J."/>
        </authorList>
    </citation>
    <scope>NUCLEOTIDE SEQUENCE [LARGE SCALE GENOMIC DNA]</scope>
    <source>
        <strain evidence="3 4">WMS-il1</strain>
    </source>
</reference>
<evidence type="ECO:0000259" key="2">
    <source>
        <dbReference type="PROSITE" id="PS50222"/>
    </source>
</evidence>
<sequence length="70" mass="7530">MSGEDVIHSLVEELDKDHSGTVSAKELISGLGDLGVDEATVQAFIEEHDVNGDGQLDAQEIIKFFAALFK</sequence>
<keyword evidence="1" id="KW-0106">Calcium</keyword>
<name>A0A564YPE0_HYMDI</name>
<keyword evidence="4" id="KW-1185">Reference proteome</keyword>
<feature type="domain" description="EF-hand" evidence="2">
    <location>
        <begin position="2"/>
        <end position="37"/>
    </location>
</feature>
<dbReference type="InterPro" id="IPR011992">
    <property type="entry name" value="EF-hand-dom_pair"/>
</dbReference>
<proteinExistence type="predicted"/>
<dbReference type="Pfam" id="PF13499">
    <property type="entry name" value="EF-hand_7"/>
    <property type="match status" value="1"/>
</dbReference>
<dbReference type="AlphaFoldDB" id="A0A564YPE0"/>
<dbReference type="PROSITE" id="PS00018">
    <property type="entry name" value="EF_HAND_1"/>
    <property type="match status" value="2"/>
</dbReference>
<dbReference type="InterPro" id="IPR018247">
    <property type="entry name" value="EF_Hand_1_Ca_BS"/>
</dbReference>
<accession>A0A564YPE0</accession>
<dbReference type="SUPFAM" id="SSF47473">
    <property type="entry name" value="EF-hand"/>
    <property type="match status" value="1"/>
</dbReference>